<proteinExistence type="predicted"/>
<sequence length="174" mass="19251">MARNGFNVVETTFLPRAVCFSMQKDTDIENGAIVGKGDLIEGETSIYEAIDDYTDGMYLVANPAWNYEVYKATDRNEENYINKAGIAFRTYRLEKDMKFKVYNIDVDTPFAVGDGVKFEGGKYVKDDGGTPKLKVVAVEDFGFPFCVGSGGTLNGDYGYAVGEVMKKYTIEVVA</sequence>
<gene>
    <name evidence="1" type="ORF">K8V91_00390</name>
</gene>
<evidence type="ECO:0000313" key="1">
    <source>
        <dbReference type="EMBL" id="HJF39354.1"/>
    </source>
</evidence>
<organism evidence="1 2">
    <name type="scientific">Thomasclavelia spiroformis</name>
    <dbReference type="NCBI Taxonomy" id="29348"/>
    <lineage>
        <taxon>Bacteria</taxon>
        <taxon>Bacillati</taxon>
        <taxon>Bacillota</taxon>
        <taxon>Erysipelotrichia</taxon>
        <taxon>Erysipelotrichales</taxon>
        <taxon>Coprobacillaceae</taxon>
        <taxon>Thomasclavelia</taxon>
    </lineage>
</organism>
<dbReference type="EMBL" id="DYWV01000013">
    <property type="protein sequence ID" value="HJF39354.1"/>
    <property type="molecule type" value="Genomic_DNA"/>
</dbReference>
<protein>
    <submittedName>
        <fullName evidence="1">Uncharacterized protein</fullName>
    </submittedName>
</protein>
<evidence type="ECO:0000313" key="2">
    <source>
        <dbReference type="Proteomes" id="UP000749320"/>
    </source>
</evidence>
<dbReference type="Proteomes" id="UP000749320">
    <property type="component" value="Unassembled WGS sequence"/>
</dbReference>
<accession>A0A921KII4</accession>
<dbReference type="AlphaFoldDB" id="A0A921KII4"/>
<comment type="caution">
    <text evidence="1">The sequence shown here is derived from an EMBL/GenBank/DDBJ whole genome shotgun (WGS) entry which is preliminary data.</text>
</comment>
<reference evidence="1" key="2">
    <citation type="submission" date="2021-09" db="EMBL/GenBank/DDBJ databases">
        <authorList>
            <person name="Gilroy R."/>
        </authorList>
    </citation>
    <scope>NUCLEOTIDE SEQUENCE</scope>
    <source>
        <strain evidence="1">CHK193-16274</strain>
    </source>
</reference>
<name>A0A921KII4_9FIRM</name>
<reference evidence="1" key="1">
    <citation type="journal article" date="2021" name="PeerJ">
        <title>Extensive microbial diversity within the chicken gut microbiome revealed by metagenomics and culture.</title>
        <authorList>
            <person name="Gilroy R."/>
            <person name="Ravi A."/>
            <person name="Getino M."/>
            <person name="Pursley I."/>
            <person name="Horton D.L."/>
            <person name="Alikhan N.F."/>
            <person name="Baker D."/>
            <person name="Gharbi K."/>
            <person name="Hall N."/>
            <person name="Watson M."/>
            <person name="Adriaenssens E.M."/>
            <person name="Foster-Nyarko E."/>
            <person name="Jarju S."/>
            <person name="Secka A."/>
            <person name="Antonio M."/>
            <person name="Oren A."/>
            <person name="Chaudhuri R.R."/>
            <person name="La Ragione R."/>
            <person name="Hildebrand F."/>
            <person name="Pallen M.J."/>
        </authorList>
    </citation>
    <scope>NUCLEOTIDE SEQUENCE</scope>
    <source>
        <strain evidence="1">CHK193-16274</strain>
    </source>
</reference>